<name>A0A8B6D7I4_MYTGA</name>
<dbReference type="EMBL" id="UYJE01003070">
    <property type="protein sequence ID" value="VDI16256.1"/>
    <property type="molecule type" value="Genomic_DNA"/>
</dbReference>
<dbReference type="OrthoDB" id="6131175at2759"/>
<dbReference type="Proteomes" id="UP000596742">
    <property type="component" value="Unassembled WGS sequence"/>
</dbReference>
<keyword evidence="3" id="KW-1185">Reference proteome</keyword>
<evidence type="ECO:0000313" key="3">
    <source>
        <dbReference type="Proteomes" id="UP000596742"/>
    </source>
</evidence>
<dbReference type="InterPro" id="IPR035897">
    <property type="entry name" value="Toll_tir_struct_dom_sf"/>
</dbReference>
<organism evidence="2 3">
    <name type="scientific">Mytilus galloprovincialis</name>
    <name type="common">Mediterranean mussel</name>
    <dbReference type="NCBI Taxonomy" id="29158"/>
    <lineage>
        <taxon>Eukaryota</taxon>
        <taxon>Metazoa</taxon>
        <taxon>Spiralia</taxon>
        <taxon>Lophotrochozoa</taxon>
        <taxon>Mollusca</taxon>
        <taxon>Bivalvia</taxon>
        <taxon>Autobranchia</taxon>
        <taxon>Pteriomorphia</taxon>
        <taxon>Mytilida</taxon>
        <taxon>Mytiloidea</taxon>
        <taxon>Mytilidae</taxon>
        <taxon>Mytilinae</taxon>
        <taxon>Mytilus</taxon>
    </lineage>
</organism>
<comment type="caution">
    <text evidence="2">The sequence shown here is derived from an EMBL/GenBank/DDBJ whole genome shotgun (WGS) entry which is preliminary data.</text>
</comment>
<evidence type="ECO:0000313" key="2">
    <source>
        <dbReference type="EMBL" id="VDI16256.1"/>
    </source>
</evidence>
<dbReference type="SMART" id="SM00255">
    <property type="entry name" value="TIR"/>
    <property type="match status" value="1"/>
</dbReference>
<dbReference type="Gene3D" id="3.40.50.10140">
    <property type="entry name" value="Toll/interleukin-1 receptor homology (TIR) domain"/>
    <property type="match status" value="1"/>
</dbReference>
<dbReference type="Pfam" id="PF13676">
    <property type="entry name" value="TIR_2"/>
    <property type="match status" value="1"/>
</dbReference>
<gene>
    <name evidence="2" type="ORF">MGAL_10B061984</name>
</gene>
<proteinExistence type="predicted"/>
<dbReference type="GO" id="GO:0007165">
    <property type="term" value="P:signal transduction"/>
    <property type="evidence" value="ECO:0007669"/>
    <property type="project" value="InterPro"/>
</dbReference>
<evidence type="ECO:0000259" key="1">
    <source>
        <dbReference type="PROSITE" id="PS50104"/>
    </source>
</evidence>
<dbReference type="InterPro" id="IPR000157">
    <property type="entry name" value="TIR_dom"/>
</dbReference>
<reference evidence="2" key="1">
    <citation type="submission" date="2018-11" db="EMBL/GenBank/DDBJ databases">
        <authorList>
            <person name="Alioto T."/>
            <person name="Alioto T."/>
        </authorList>
    </citation>
    <scope>NUCLEOTIDE SEQUENCE</scope>
</reference>
<protein>
    <recommendedName>
        <fullName evidence="1">TIR domain-containing protein</fullName>
    </recommendedName>
</protein>
<dbReference type="PROSITE" id="PS50104">
    <property type="entry name" value="TIR"/>
    <property type="match status" value="1"/>
</dbReference>
<dbReference type="SUPFAM" id="SSF52200">
    <property type="entry name" value="Toll/Interleukin receptor TIR domain"/>
    <property type="match status" value="1"/>
</dbReference>
<feature type="domain" description="TIR" evidence="1">
    <location>
        <begin position="10"/>
        <end position="146"/>
    </location>
</feature>
<dbReference type="AlphaFoldDB" id="A0A8B6D7I4"/>
<accession>A0A8B6D7I4</accession>
<sequence length="146" mass="16628">MEEGIEESSGKLKVFISHSNEFEDRQIVSNVVVPKLEAKNIKICGQDELRPGNHVLPEITKLIHKIDKTLLFMSKNSLKSPWCSFELLISLEKSQRINRLAVVLLLYDIEESELPRIAVLQEACKIHFTNESDDWVTEVVEGLNGL</sequence>